<accession>A0A0G1W9Z1</accession>
<keyword evidence="1" id="KW-1133">Transmembrane helix</keyword>
<proteinExistence type="predicted"/>
<reference evidence="2 3" key="1">
    <citation type="journal article" date="2015" name="Nature">
        <title>rRNA introns, odd ribosomes, and small enigmatic genomes across a large radiation of phyla.</title>
        <authorList>
            <person name="Brown C.T."/>
            <person name="Hug L.A."/>
            <person name="Thomas B.C."/>
            <person name="Sharon I."/>
            <person name="Castelle C.J."/>
            <person name="Singh A."/>
            <person name="Wilkins M.J."/>
            <person name="Williams K.H."/>
            <person name="Banfield J.F."/>
        </authorList>
    </citation>
    <scope>NUCLEOTIDE SEQUENCE [LARGE SCALE GENOMIC DNA]</scope>
</reference>
<feature type="transmembrane region" description="Helical" evidence="1">
    <location>
        <begin position="6"/>
        <end position="23"/>
    </location>
</feature>
<sequence length="181" mass="20163">MVWIIFNLSVVLALGMFGYKFYLKYSIDKMGADLENARATLQPETIRELTRLDNRINSSRELILEHQILSPLFGFLEASTLKTVRFSAFYYSMTGQDLQLSMKGEARGYAALALQADIFDKSQYFKNAIFSDLSLNAKGDVNFSFEAVVDPSLVSYQKEVERLGIPAPAPASTSTATSTSN</sequence>
<gene>
    <name evidence="2" type="ORF">UY16_C0037G0003</name>
</gene>
<protein>
    <submittedName>
        <fullName evidence="2">Uncharacterized protein</fullName>
    </submittedName>
</protein>
<dbReference type="AlphaFoldDB" id="A0A0G1W9Z1"/>
<evidence type="ECO:0000313" key="3">
    <source>
        <dbReference type="Proteomes" id="UP000034739"/>
    </source>
</evidence>
<dbReference type="Proteomes" id="UP000034739">
    <property type="component" value="Unassembled WGS sequence"/>
</dbReference>
<dbReference type="EMBL" id="LCOY01000037">
    <property type="protein sequence ID" value="KKU87138.1"/>
    <property type="molecule type" value="Genomic_DNA"/>
</dbReference>
<evidence type="ECO:0000256" key="1">
    <source>
        <dbReference type="SAM" id="Phobius"/>
    </source>
</evidence>
<keyword evidence="1" id="KW-0472">Membrane</keyword>
<comment type="caution">
    <text evidence="2">The sequence shown here is derived from an EMBL/GenBank/DDBJ whole genome shotgun (WGS) entry which is preliminary data.</text>
</comment>
<evidence type="ECO:0000313" key="2">
    <source>
        <dbReference type="EMBL" id="KKU87138.1"/>
    </source>
</evidence>
<organism evidence="2 3">
    <name type="scientific">Candidatus Gottesmanbacteria bacterium GW2011_GWA2_47_9</name>
    <dbReference type="NCBI Taxonomy" id="1618445"/>
    <lineage>
        <taxon>Bacteria</taxon>
        <taxon>Candidatus Gottesmaniibacteriota</taxon>
    </lineage>
</organism>
<name>A0A0G1W9Z1_9BACT</name>
<keyword evidence="1" id="KW-0812">Transmembrane</keyword>